<dbReference type="NCBIfam" id="TIGR02937">
    <property type="entry name" value="sigma70-ECF"/>
    <property type="match status" value="1"/>
</dbReference>
<name>A0ABY7VVE3_9BACT</name>
<dbReference type="PANTHER" id="PTHR43133">
    <property type="entry name" value="RNA POLYMERASE ECF-TYPE SIGMA FACTO"/>
    <property type="match status" value="1"/>
</dbReference>
<keyword evidence="3" id="KW-0731">Sigma factor</keyword>
<evidence type="ECO:0000313" key="6">
    <source>
        <dbReference type="EMBL" id="WDE97180.1"/>
    </source>
</evidence>
<evidence type="ECO:0000256" key="2">
    <source>
        <dbReference type="ARBA" id="ARBA00023015"/>
    </source>
</evidence>
<dbReference type="EMBL" id="CP117811">
    <property type="protein sequence ID" value="WDE97180.1"/>
    <property type="molecule type" value="Genomic_DNA"/>
</dbReference>
<keyword evidence="2" id="KW-0805">Transcription regulation</keyword>
<evidence type="ECO:0000256" key="1">
    <source>
        <dbReference type="ARBA" id="ARBA00010641"/>
    </source>
</evidence>
<organism evidence="6 7">
    <name type="scientific">Lentisphaera profundi</name>
    <dbReference type="NCBI Taxonomy" id="1658616"/>
    <lineage>
        <taxon>Bacteria</taxon>
        <taxon>Pseudomonadati</taxon>
        <taxon>Lentisphaerota</taxon>
        <taxon>Lentisphaeria</taxon>
        <taxon>Lentisphaerales</taxon>
        <taxon>Lentisphaeraceae</taxon>
        <taxon>Lentisphaera</taxon>
    </lineage>
</organism>
<dbReference type="NCBIfam" id="TIGR02989">
    <property type="entry name" value="Sig-70_gvs1"/>
    <property type="match status" value="1"/>
</dbReference>
<dbReference type="InterPro" id="IPR014331">
    <property type="entry name" value="RNA_pol_sigma70_ECF_RHOBA"/>
</dbReference>
<dbReference type="InterPro" id="IPR014284">
    <property type="entry name" value="RNA_pol_sigma-70_dom"/>
</dbReference>
<proteinExistence type="inferred from homology"/>
<evidence type="ECO:0000313" key="7">
    <source>
        <dbReference type="Proteomes" id="UP001214250"/>
    </source>
</evidence>
<dbReference type="Pfam" id="PF04542">
    <property type="entry name" value="Sigma70_r2"/>
    <property type="match status" value="1"/>
</dbReference>
<dbReference type="InterPro" id="IPR013325">
    <property type="entry name" value="RNA_pol_sigma_r2"/>
</dbReference>
<feature type="domain" description="RNA polymerase sigma-70 region 2" evidence="5">
    <location>
        <begin position="15"/>
        <end position="82"/>
    </location>
</feature>
<protein>
    <submittedName>
        <fullName evidence="6">Sigma-70 family RNA polymerase sigma factor</fullName>
    </submittedName>
</protein>
<keyword evidence="7" id="KW-1185">Reference proteome</keyword>
<dbReference type="InterPro" id="IPR007627">
    <property type="entry name" value="RNA_pol_sigma70_r2"/>
</dbReference>
<dbReference type="SUPFAM" id="SSF88946">
    <property type="entry name" value="Sigma2 domain of RNA polymerase sigma factors"/>
    <property type="match status" value="1"/>
</dbReference>
<sequence length="173" mass="19955">MAETDDSNEAFVRLLAKHDPTIRSYIRASIPNSSDLAEVMQQVCIIAWKKFSTLDDPENAFVKWTCAIARYEILKFRRGKARDRLVLDDDIIDKLAEEGIEESSSRQHWLKALDICLAKFPESRRDLLLKAYHPDTTIKELASNMNKKPNALYQILSRLRLSLVNCIEQNKAF</sequence>
<comment type="similarity">
    <text evidence="1">Belongs to the sigma-70 factor family. ECF subfamily.</text>
</comment>
<dbReference type="Proteomes" id="UP001214250">
    <property type="component" value="Chromosome 1"/>
</dbReference>
<dbReference type="InterPro" id="IPR013324">
    <property type="entry name" value="RNA_pol_sigma_r3/r4-like"/>
</dbReference>
<dbReference type="SUPFAM" id="SSF88659">
    <property type="entry name" value="Sigma3 and sigma4 domains of RNA polymerase sigma factors"/>
    <property type="match status" value="1"/>
</dbReference>
<dbReference type="InterPro" id="IPR039425">
    <property type="entry name" value="RNA_pol_sigma-70-like"/>
</dbReference>
<dbReference type="RefSeq" id="WP_274151412.1">
    <property type="nucleotide sequence ID" value="NZ_CP117811.1"/>
</dbReference>
<reference evidence="6 7" key="1">
    <citation type="submission" date="2023-02" db="EMBL/GenBank/DDBJ databases">
        <title>Genome sequence of Lentisphaera profundi SAORIC-696.</title>
        <authorList>
            <person name="Kim e."/>
            <person name="Cho J.-C."/>
            <person name="Choi A."/>
            <person name="Kang I."/>
        </authorList>
    </citation>
    <scope>NUCLEOTIDE SEQUENCE [LARGE SCALE GENOMIC DNA]</scope>
    <source>
        <strain evidence="6 7">SAORIC-696</strain>
    </source>
</reference>
<evidence type="ECO:0000256" key="4">
    <source>
        <dbReference type="ARBA" id="ARBA00023163"/>
    </source>
</evidence>
<gene>
    <name evidence="6" type="ORF">PQO03_04325</name>
</gene>
<accession>A0ABY7VVE3</accession>
<dbReference type="Gene3D" id="1.10.1740.10">
    <property type="match status" value="1"/>
</dbReference>
<keyword evidence="4" id="KW-0804">Transcription</keyword>
<dbReference type="PANTHER" id="PTHR43133:SF51">
    <property type="entry name" value="RNA POLYMERASE SIGMA FACTOR"/>
    <property type="match status" value="1"/>
</dbReference>
<evidence type="ECO:0000256" key="3">
    <source>
        <dbReference type="ARBA" id="ARBA00023082"/>
    </source>
</evidence>
<evidence type="ECO:0000259" key="5">
    <source>
        <dbReference type="Pfam" id="PF04542"/>
    </source>
</evidence>